<dbReference type="InterPro" id="IPR010994">
    <property type="entry name" value="RuvA_2-like"/>
</dbReference>
<evidence type="ECO:0000313" key="2">
    <source>
        <dbReference type="Proteomes" id="UP000324159"/>
    </source>
</evidence>
<accession>A0A5D3WG54</accession>
<dbReference type="RefSeq" id="WP_148897055.1">
    <property type="nucleotide sequence ID" value="NZ_VNIB01000018.1"/>
</dbReference>
<dbReference type="OrthoDB" id="5296317at2"/>
<dbReference type="Gene3D" id="1.10.150.320">
    <property type="entry name" value="Photosystem II 12 kDa extrinsic protein"/>
    <property type="match status" value="1"/>
</dbReference>
<comment type="caution">
    <text evidence="1">The sequence shown here is derived from an EMBL/GenBank/DDBJ whole genome shotgun (WGS) entry which is preliminary data.</text>
</comment>
<dbReference type="AlphaFoldDB" id="A0A5D3WG54"/>
<evidence type="ECO:0000313" key="1">
    <source>
        <dbReference type="EMBL" id="TYO95671.1"/>
    </source>
</evidence>
<dbReference type="Proteomes" id="UP000324159">
    <property type="component" value="Unassembled WGS sequence"/>
</dbReference>
<dbReference type="SUPFAM" id="SSF47781">
    <property type="entry name" value="RuvA domain 2-like"/>
    <property type="match status" value="1"/>
</dbReference>
<sequence length="201" mass="21861">MPTSTSCCNTRNARIGRTDPRGWRGLSLLVLLVCLVAGGRSVPAGQAAARFLSEPRCCISLGAGFVSRGVHQFSDACRAKTVIELTAATADRRLLAEVLASRPLVSGEHIEIIDVDGGGKRLVVRRWMSAARRIALGVPLHPDRMTFDDWQDLPGIGPTLAARIERNRQINGDFGSLSALKRVRGVGEQTIIAWKEFFMPD</sequence>
<protein>
    <submittedName>
        <fullName evidence="1">Competence protein ComEA</fullName>
    </submittedName>
</protein>
<dbReference type="EMBL" id="VNIB01000018">
    <property type="protein sequence ID" value="TYO95671.1"/>
    <property type="molecule type" value="Genomic_DNA"/>
</dbReference>
<dbReference type="Pfam" id="PF12836">
    <property type="entry name" value="HHH_3"/>
    <property type="match status" value="1"/>
</dbReference>
<keyword evidence="2" id="KW-1185">Reference proteome</keyword>
<organism evidence="1 2">
    <name type="scientific">Geothermobacter ehrlichii</name>
    <dbReference type="NCBI Taxonomy" id="213224"/>
    <lineage>
        <taxon>Bacteria</taxon>
        <taxon>Pseudomonadati</taxon>
        <taxon>Thermodesulfobacteriota</taxon>
        <taxon>Desulfuromonadia</taxon>
        <taxon>Desulfuromonadales</taxon>
        <taxon>Geothermobacteraceae</taxon>
        <taxon>Geothermobacter</taxon>
    </lineage>
</organism>
<gene>
    <name evidence="1" type="ORF">EDC39_1189</name>
</gene>
<proteinExistence type="predicted"/>
<name>A0A5D3WG54_9BACT</name>
<reference evidence="1 2" key="1">
    <citation type="submission" date="2019-07" db="EMBL/GenBank/DDBJ databases">
        <title>Genomic Encyclopedia of Type Strains, Phase IV (KMG-IV): sequencing the most valuable type-strain genomes for metagenomic binning, comparative biology and taxonomic classification.</title>
        <authorList>
            <person name="Goeker M."/>
        </authorList>
    </citation>
    <scope>NUCLEOTIDE SEQUENCE [LARGE SCALE GENOMIC DNA]</scope>
    <source>
        <strain evidence="1 2">SS015</strain>
    </source>
</reference>